<organism evidence="1 2">
    <name type="scientific">Corallibacter vietnamensis</name>
    <dbReference type="NCBI Taxonomy" id="904130"/>
    <lineage>
        <taxon>Bacteria</taxon>
        <taxon>Pseudomonadati</taxon>
        <taxon>Bacteroidota</taxon>
        <taxon>Flavobacteriia</taxon>
        <taxon>Flavobacteriales</taxon>
        <taxon>Flavobacteriaceae</taxon>
        <taxon>Corallibacter</taxon>
    </lineage>
</organism>
<gene>
    <name evidence="1" type="ORF">GCM10022271_07610</name>
</gene>
<dbReference type="EMBL" id="BAABBI010000001">
    <property type="protein sequence ID" value="GAA3777855.1"/>
    <property type="molecule type" value="Genomic_DNA"/>
</dbReference>
<keyword evidence="2" id="KW-1185">Reference proteome</keyword>
<sequence>MRSPKIITKLGYGKTLNKDGISVKFVKVISDSRCPKGVNCIWAGEAEVLIDVFKNGVKREQRIIKVSSSYLSNASLVTVLDDSELHVMNLAPYPEYDIKIKPEEYYLQLVTKLVE</sequence>
<dbReference type="Proteomes" id="UP001501456">
    <property type="component" value="Unassembled WGS sequence"/>
</dbReference>
<protein>
    <submittedName>
        <fullName evidence="1">Uncharacterized protein</fullName>
    </submittedName>
</protein>
<evidence type="ECO:0000313" key="1">
    <source>
        <dbReference type="EMBL" id="GAA3777855.1"/>
    </source>
</evidence>
<accession>A0ABP7GWX4</accession>
<reference evidence="2" key="1">
    <citation type="journal article" date="2019" name="Int. J. Syst. Evol. Microbiol.">
        <title>The Global Catalogue of Microorganisms (GCM) 10K type strain sequencing project: providing services to taxonomists for standard genome sequencing and annotation.</title>
        <authorList>
            <consortium name="The Broad Institute Genomics Platform"/>
            <consortium name="The Broad Institute Genome Sequencing Center for Infectious Disease"/>
            <person name="Wu L."/>
            <person name="Ma J."/>
        </authorList>
    </citation>
    <scope>NUCLEOTIDE SEQUENCE [LARGE SCALE GENOMIC DNA]</scope>
    <source>
        <strain evidence="2">JCM 17525</strain>
    </source>
</reference>
<comment type="caution">
    <text evidence="1">The sequence shown here is derived from an EMBL/GenBank/DDBJ whole genome shotgun (WGS) entry which is preliminary data.</text>
</comment>
<evidence type="ECO:0000313" key="2">
    <source>
        <dbReference type="Proteomes" id="UP001501456"/>
    </source>
</evidence>
<name>A0ABP7GWX4_9FLAO</name>
<proteinExistence type="predicted"/>